<proteinExistence type="predicted"/>
<accession>A0A9W9UGC4</accession>
<dbReference type="Proteomes" id="UP001147695">
    <property type="component" value="Unassembled WGS sequence"/>
</dbReference>
<evidence type="ECO:0000313" key="1">
    <source>
        <dbReference type="EMBL" id="KAJ5337581.1"/>
    </source>
</evidence>
<dbReference type="EMBL" id="JAPZBQ010000003">
    <property type="protein sequence ID" value="KAJ5337581.1"/>
    <property type="molecule type" value="Genomic_DNA"/>
</dbReference>
<comment type="caution">
    <text evidence="1">The sequence shown here is derived from an EMBL/GenBank/DDBJ whole genome shotgun (WGS) entry which is preliminary data.</text>
</comment>
<organism evidence="1 2">
    <name type="scientific">Penicillium brevicompactum</name>
    <dbReference type="NCBI Taxonomy" id="5074"/>
    <lineage>
        <taxon>Eukaryota</taxon>
        <taxon>Fungi</taxon>
        <taxon>Dikarya</taxon>
        <taxon>Ascomycota</taxon>
        <taxon>Pezizomycotina</taxon>
        <taxon>Eurotiomycetes</taxon>
        <taxon>Eurotiomycetidae</taxon>
        <taxon>Eurotiales</taxon>
        <taxon>Aspergillaceae</taxon>
        <taxon>Penicillium</taxon>
    </lineage>
</organism>
<evidence type="ECO:0000313" key="2">
    <source>
        <dbReference type="Proteomes" id="UP001147695"/>
    </source>
</evidence>
<protein>
    <submittedName>
        <fullName evidence="1">Uncharacterized protein</fullName>
    </submittedName>
</protein>
<reference evidence="1" key="2">
    <citation type="journal article" date="2023" name="IMA Fungus">
        <title>Comparative genomic study of the Penicillium genus elucidates a diverse pangenome and 15 lateral gene transfer events.</title>
        <authorList>
            <person name="Petersen C."/>
            <person name="Sorensen T."/>
            <person name="Nielsen M.R."/>
            <person name="Sondergaard T.E."/>
            <person name="Sorensen J.L."/>
            <person name="Fitzpatrick D.A."/>
            <person name="Frisvad J.C."/>
            <person name="Nielsen K.L."/>
        </authorList>
    </citation>
    <scope>NUCLEOTIDE SEQUENCE</scope>
    <source>
        <strain evidence="1">IBT 35673</strain>
    </source>
</reference>
<dbReference type="AlphaFoldDB" id="A0A9W9UGC4"/>
<name>A0A9W9UGC4_PENBR</name>
<gene>
    <name evidence="1" type="ORF">N7452_004309</name>
</gene>
<sequence length="139" mass="15803">MRKLPCVYFITSSGRVVQGTAGIIAQGHMSLEAFWLYSAQREAKVGLFEMQDSNQTRRWSRMEPDCEATIWRDRMALAWRLTVESGGWFKSTYCPVEGPEEPGDFSGVIQRRAFQPTESGKLKKVAAAWLDRKCVGIKH</sequence>
<reference evidence="1" key="1">
    <citation type="submission" date="2022-12" db="EMBL/GenBank/DDBJ databases">
        <authorList>
            <person name="Petersen C."/>
        </authorList>
    </citation>
    <scope>NUCLEOTIDE SEQUENCE</scope>
    <source>
        <strain evidence="1">IBT 35673</strain>
    </source>
</reference>